<dbReference type="InterPro" id="IPR036734">
    <property type="entry name" value="Neur_chan_lig-bd_sf"/>
</dbReference>
<dbReference type="InterPro" id="IPR006029">
    <property type="entry name" value="Neurotrans-gated_channel_TM"/>
</dbReference>
<evidence type="ECO:0000313" key="15">
    <source>
        <dbReference type="Proteomes" id="UP001321473"/>
    </source>
</evidence>
<dbReference type="GO" id="GO:0005230">
    <property type="term" value="F:extracellular ligand-gated monoatomic ion channel activity"/>
    <property type="evidence" value="ECO:0007669"/>
    <property type="project" value="InterPro"/>
</dbReference>
<dbReference type="AlphaFoldDB" id="A0AAQ4E3K6"/>
<dbReference type="Gene3D" id="2.70.170.10">
    <property type="entry name" value="Neurotransmitter-gated ion-channel ligand-binding domain"/>
    <property type="match status" value="1"/>
</dbReference>
<dbReference type="GO" id="GO:0005254">
    <property type="term" value="F:chloride channel activity"/>
    <property type="evidence" value="ECO:0007669"/>
    <property type="project" value="UniProtKB-ARBA"/>
</dbReference>
<evidence type="ECO:0000256" key="8">
    <source>
        <dbReference type="ARBA" id="ARBA00023065"/>
    </source>
</evidence>
<evidence type="ECO:0000259" key="13">
    <source>
        <dbReference type="Pfam" id="PF02932"/>
    </source>
</evidence>
<dbReference type="InterPro" id="IPR006201">
    <property type="entry name" value="Neur_channel"/>
</dbReference>
<evidence type="ECO:0000259" key="12">
    <source>
        <dbReference type="Pfam" id="PF02931"/>
    </source>
</evidence>
<keyword evidence="4" id="KW-1003">Cell membrane</keyword>
<accession>A0AAQ4E3K6</accession>
<comment type="subcellular location">
    <subcellularLocation>
        <location evidence="2">Cell membrane</location>
    </subcellularLocation>
    <subcellularLocation>
        <location evidence="1">Membrane</location>
        <topology evidence="1">Multi-pass membrane protein</topology>
    </subcellularLocation>
</comment>
<organism evidence="14 15">
    <name type="scientific">Amblyomma americanum</name>
    <name type="common">Lone star tick</name>
    <dbReference type="NCBI Taxonomy" id="6943"/>
    <lineage>
        <taxon>Eukaryota</taxon>
        <taxon>Metazoa</taxon>
        <taxon>Ecdysozoa</taxon>
        <taxon>Arthropoda</taxon>
        <taxon>Chelicerata</taxon>
        <taxon>Arachnida</taxon>
        <taxon>Acari</taxon>
        <taxon>Parasitiformes</taxon>
        <taxon>Ixodida</taxon>
        <taxon>Ixodoidea</taxon>
        <taxon>Ixodidae</taxon>
        <taxon>Amblyomminae</taxon>
        <taxon>Amblyomma</taxon>
    </lineage>
</organism>
<feature type="domain" description="Neurotransmitter-gated ion-channel transmembrane" evidence="13">
    <location>
        <begin position="222"/>
        <end position="324"/>
    </location>
</feature>
<evidence type="ECO:0008006" key="16">
    <source>
        <dbReference type="Google" id="ProtNLM"/>
    </source>
</evidence>
<keyword evidence="7 11" id="KW-1133">Transmembrane helix</keyword>
<dbReference type="GO" id="GO:0005886">
    <property type="term" value="C:plasma membrane"/>
    <property type="evidence" value="ECO:0007669"/>
    <property type="project" value="UniProtKB-SubCell"/>
</dbReference>
<dbReference type="InterPro" id="IPR038050">
    <property type="entry name" value="Neuro_actylchol_rec"/>
</dbReference>
<dbReference type="GO" id="GO:0099095">
    <property type="term" value="F:ligand-gated monoatomic anion channel activity"/>
    <property type="evidence" value="ECO:0007669"/>
    <property type="project" value="UniProtKB-ARBA"/>
</dbReference>
<reference evidence="14 15" key="1">
    <citation type="journal article" date="2023" name="Arcadia Sci">
        <title>De novo assembly of a long-read Amblyomma americanum tick genome.</title>
        <authorList>
            <person name="Chou S."/>
            <person name="Poskanzer K.E."/>
            <person name="Rollins M."/>
            <person name="Thuy-Boun P.S."/>
        </authorList>
    </citation>
    <scope>NUCLEOTIDE SEQUENCE [LARGE SCALE GENOMIC DNA]</scope>
    <source>
        <strain evidence="14">F_SG_1</strain>
        <tissue evidence="14">Salivary glands</tissue>
    </source>
</reference>
<protein>
    <recommendedName>
        <fullName evidence="16">Glutamate-gated chloride channel</fullName>
    </recommendedName>
</protein>
<evidence type="ECO:0000256" key="10">
    <source>
        <dbReference type="ARBA" id="ARBA00023303"/>
    </source>
</evidence>
<keyword evidence="6" id="KW-0732">Signal</keyword>
<keyword evidence="8 11" id="KW-0406">Ion transport</keyword>
<evidence type="ECO:0000256" key="1">
    <source>
        <dbReference type="ARBA" id="ARBA00004141"/>
    </source>
</evidence>
<evidence type="ECO:0000256" key="2">
    <source>
        <dbReference type="ARBA" id="ARBA00004236"/>
    </source>
</evidence>
<dbReference type="InterPro" id="IPR018000">
    <property type="entry name" value="Neurotransmitter_ion_chnl_CS"/>
</dbReference>
<dbReference type="InterPro" id="IPR036719">
    <property type="entry name" value="Neuro-gated_channel_TM_sf"/>
</dbReference>
<dbReference type="PRINTS" id="PR00253">
    <property type="entry name" value="GABAARECEPTR"/>
</dbReference>
<evidence type="ECO:0000256" key="5">
    <source>
        <dbReference type="ARBA" id="ARBA00022692"/>
    </source>
</evidence>
<dbReference type="Proteomes" id="UP001321473">
    <property type="component" value="Unassembled WGS sequence"/>
</dbReference>
<dbReference type="SUPFAM" id="SSF63712">
    <property type="entry name" value="Nicotinic receptor ligand binding domain-like"/>
    <property type="match status" value="1"/>
</dbReference>
<dbReference type="Gene3D" id="1.20.58.390">
    <property type="entry name" value="Neurotransmitter-gated ion-channel transmembrane domain"/>
    <property type="match status" value="1"/>
</dbReference>
<comment type="caution">
    <text evidence="11">Lacks conserved residue(s) required for the propagation of feature annotation.</text>
</comment>
<dbReference type="Pfam" id="PF02931">
    <property type="entry name" value="Neur_chan_LBD"/>
    <property type="match status" value="1"/>
</dbReference>
<name>A0AAQ4E3K6_AMBAM</name>
<dbReference type="SUPFAM" id="SSF90112">
    <property type="entry name" value="Neurotransmitter-gated ion-channel transmembrane pore"/>
    <property type="match status" value="1"/>
</dbReference>
<evidence type="ECO:0000256" key="7">
    <source>
        <dbReference type="ARBA" id="ARBA00022989"/>
    </source>
</evidence>
<keyword evidence="3 11" id="KW-0813">Transport</keyword>
<dbReference type="InterPro" id="IPR006028">
    <property type="entry name" value="GABAA/Glycine_rcpt"/>
</dbReference>
<evidence type="ECO:0000256" key="9">
    <source>
        <dbReference type="ARBA" id="ARBA00023136"/>
    </source>
</evidence>
<gene>
    <name evidence="14" type="ORF">V5799_014252</name>
</gene>
<proteinExistence type="inferred from homology"/>
<sequence>SCAHPNSLFCRPPVKLSDLVDGDYDVMRPPTIGDRPVTVNISVSVLNIRSVDEGRQFVEVDVFLHEQWHDWRLRNRVLEKIVVDPRWHPDIWTPEVYFKNSADGRLDRVIFPYAYITLKPSGDLFMAARVSLKLACNMDLTRFPHDNQLCDMQLSSLVHPREQMTLNWTSFRITKNLSLSQFKAIYVGHGDCTKSFDVGTFSCLYGRVELRRRAGFYLINKYAPSTIIVFMSFAAFWMPCEALPARVTLSVTSLLSLVTAQYQASMPGVSYVVAMNVWMIVSILFVFLGLVETALIVACTAGHKKGTGRWPKPVLVDWVARLLFPAAFLLHALIYWGIYGRD</sequence>
<comment type="caution">
    <text evidence="14">The sequence shown here is derived from an EMBL/GenBank/DDBJ whole genome shotgun (WGS) entry which is preliminary data.</text>
</comment>
<evidence type="ECO:0000256" key="4">
    <source>
        <dbReference type="ARBA" id="ARBA00022475"/>
    </source>
</evidence>
<comment type="similarity">
    <text evidence="11">Belongs to the ligand-gated ion channel (TC 1.A.9) family.</text>
</comment>
<feature type="non-terminal residue" evidence="14">
    <location>
        <position position="1"/>
    </location>
</feature>
<feature type="transmembrane region" description="Helical" evidence="11">
    <location>
        <begin position="318"/>
        <end position="338"/>
    </location>
</feature>
<evidence type="ECO:0000313" key="14">
    <source>
        <dbReference type="EMBL" id="KAK8769283.1"/>
    </source>
</evidence>
<dbReference type="GO" id="GO:0004888">
    <property type="term" value="F:transmembrane signaling receptor activity"/>
    <property type="evidence" value="ECO:0007669"/>
    <property type="project" value="InterPro"/>
</dbReference>
<dbReference type="PRINTS" id="PR00252">
    <property type="entry name" value="NRIONCHANNEL"/>
</dbReference>
<dbReference type="InterPro" id="IPR006202">
    <property type="entry name" value="Neur_chan_lig-bd"/>
</dbReference>
<dbReference type="CDD" id="cd18987">
    <property type="entry name" value="LGIC_ECD_anion"/>
    <property type="match status" value="1"/>
</dbReference>
<feature type="transmembrane region" description="Helical" evidence="11">
    <location>
        <begin position="214"/>
        <end position="237"/>
    </location>
</feature>
<dbReference type="CDD" id="cd19049">
    <property type="entry name" value="LGIC_TM_anion"/>
    <property type="match status" value="1"/>
</dbReference>
<dbReference type="PANTHER" id="PTHR18945">
    <property type="entry name" value="NEUROTRANSMITTER GATED ION CHANNEL"/>
    <property type="match status" value="1"/>
</dbReference>
<feature type="domain" description="Neurotransmitter-gated ion-channel ligand-binding" evidence="12">
    <location>
        <begin position="16"/>
        <end position="182"/>
    </location>
</feature>
<dbReference type="PROSITE" id="PS00236">
    <property type="entry name" value="NEUROTR_ION_CHANNEL"/>
    <property type="match status" value="1"/>
</dbReference>
<dbReference type="Pfam" id="PF02932">
    <property type="entry name" value="Neur_chan_memb"/>
    <property type="match status" value="1"/>
</dbReference>
<evidence type="ECO:0000256" key="6">
    <source>
        <dbReference type="ARBA" id="ARBA00022729"/>
    </source>
</evidence>
<evidence type="ECO:0000256" key="3">
    <source>
        <dbReference type="ARBA" id="ARBA00022448"/>
    </source>
</evidence>
<keyword evidence="10 11" id="KW-0407">Ion channel</keyword>
<keyword evidence="5 11" id="KW-0812">Transmembrane</keyword>
<dbReference type="EMBL" id="JARKHS020022802">
    <property type="protein sequence ID" value="KAK8769283.1"/>
    <property type="molecule type" value="Genomic_DNA"/>
</dbReference>
<feature type="transmembrane region" description="Helical" evidence="11">
    <location>
        <begin position="272"/>
        <end position="298"/>
    </location>
</feature>
<evidence type="ECO:0000256" key="11">
    <source>
        <dbReference type="RuleBase" id="RU000687"/>
    </source>
</evidence>
<keyword evidence="9 11" id="KW-0472">Membrane</keyword>
<keyword evidence="15" id="KW-1185">Reference proteome</keyword>